<dbReference type="InterPro" id="IPR020846">
    <property type="entry name" value="MFS_dom"/>
</dbReference>
<dbReference type="GO" id="GO:0016020">
    <property type="term" value="C:membrane"/>
    <property type="evidence" value="ECO:0007669"/>
    <property type="project" value="UniProtKB-SubCell"/>
</dbReference>
<dbReference type="Gene3D" id="1.20.5.170">
    <property type="match status" value="1"/>
</dbReference>
<feature type="region of interest" description="Disordered" evidence="5">
    <location>
        <begin position="868"/>
        <end position="887"/>
    </location>
</feature>
<feature type="transmembrane region" description="Helical" evidence="6">
    <location>
        <begin position="255"/>
        <end position="276"/>
    </location>
</feature>
<feature type="transmembrane region" description="Helical" evidence="6">
    <location>
        <begin position="173"/>
        <end position="190"/>
    </location>
</feature>
<feature type="transmembrane region" description="Helical" evidence="6">
    <location>
        <begin position="282"/>
        <end position="302"/>
    </location>
</feature>
<dbReference type="OrthoDB" id="3936150at2759"/>
<dbReference type="GO" id="GO:0022857">
    <property type="term" value="F:transmembrane transporter activity"/>
    <property type="evidence" value="ECO:0007669"/>
    <property type="project" value="InterPro"/>
</dbReference>
<comment type="subcellular location">
    <subcellularLocation>
        <location evidence="1">Membrane</location>
        <topology evidence="1">Multi-pass membrane protein</topology>
    </subcellularLocation>
</comment>
<evidence type="ECO:0000313" key="9">
    <source>
        <dbReference type="EMBL" id="CAG9570588.1"/>
    </source>
</evidence>
<dbReference type="AlphaFoldDB" id="A0A8J2QWD3"/>
<keyword evidence="10" id="KW-1185">Reference proteome</keyword>
<feature type="transmembrane region" description="Helical" evidence="6">
    <location>
        <begin position="552"/>
        <end position="571"/>
    </location>
</feature>
<feature type="compositionally biased region" description="Basic and acidic residues" evidence="5">
    <location>
        <begin position="944"/>
        <end position="954"/>
    </location>
</feature>
<reference evidence="9" key="1">
    <citation type="submission" date="2021-09" db="EMBL/GenBank/DDBJ databases">
        <authorList>
            <person name="Martin H S."/>
        </authorList>
    </citation>
    <scope>NUCLEOTIDE SEQUENCE</scope>
</reference>
<feature type="transmembrane region" description="Helical" evidence="6">
    <location>
        <begin position="577"/>
        <end position="600"/>
    </location>
</feature>
<evidence type="ECO:0000256" key="2">
    <source>
        <dbReference type="ARBA" id="ARBA00022692"/>
    </source>
</evidence>
<dbReference type="PROSITE" id="PS50850">
    <property type="entry name" value="MFS"/>
    <property type="match status" value="1"/>
</dbReference>
<dbReference type="CDD" id="cd14693">
    <property type="entry name" value="bZIP_CEBP"/>
    <property type="match status" value="1"/>
</dbReference>
<dbReference type="GO" id="GO:0003700">
    <property type="term" value="F:DNA-binding transcription factor activity"/>
    <property type="evidence" value="ECO:0007669"/>
    <property type="project" value="InterPro"/>
</dbReference>
<sequence>MTWTRELDEAAILATRKGYWHIILFYLLCGLAAIPTSFLVFSQVFTNATPVHWCAPIKEIDELNLPEDVVLNLTVPGEHGVYESCLIYDIDVNALNITLGQITERSNHVQGSVRNALEDNQIESIRDSILKLRKGPVSCKNGWKFQKDLYTRTLVSEFSLVCDREWLPRTSNTLFWVGSIFGNVFFGLISDRYGRRPAILLMITLEVPLAIAASFPGNYWIFIVLRVAGGLFFPALYQLPFILALELMPPKWRTYAGIVVGMLFGSGMCLLAILAWLLRDWFYLSLASSVPFVLLFGYYWLIPESPRWLVGRGRIADAEKVLRELARRNGIHLESGFLIKLHKKLKNDDDEAEITILRNGQVLSQTNDLKQRRNEMISYKPTIIISEVHEEDDRRDHVVEEEMPNINVVKLTGTKSNRDEELSLNDKNEILQHIDKSKIHTLRRKSMQLVNKILLKEEEEDVLERKRLDDQNSEGDCKASPLDIFRYPNLRKKFFLLTVNWIAIGVVYNGLSYNTPNLGVDDYLAFFIGGLVELPSYFIAWKSMDRFGRRWVLFCFVNVGGVACLCCALVPEAWPWVTVFLAMLGRLCAAASFSVFYVHIGELLPTVLRAQAMACASFIAGIGLLACPYIVSLASLSKVLPLVIMGVLSLISGVITLFLPETLNQPLPQTLGDGELFGRDFKVLSCVENQHRPGPHSGSGPGPETFTREVPQQLPSGQACARATPVSCRPPERTHVPRSACAVTEDCEVENRTGTAGPHGPGGMESPQMYDQAAAPQPPPQPDLKKNNEDKRNAFPPPDLDELNGQEISLDLQHLIEDQFRGEETMALFQEILPGARSPQQRSFPRTLAYMPQPVHSGASYVAPVPNNNHEQAPPIKEEPPEPHDFRRSVSCAQYTGQYNPQPPVGVSGPYGGGFTPLPPLGAPLLPPMLKHKPAPARRSSGKVLDKGTDEYRRRRERNNIAVRKSREKAKVRSREVEEKVKTLLREKEALLKRLEAVTGELSLHKQMYARPTETTIRSDRR</sequence>
<dbReference type="Pfam" id="PF07716">
    <property type="entry name" value="bZIP_2"/>
    <property type="match status" value="1"/>
</dbReference>
<dbReference type="InterPro" id="IPR046347">
    <property type="entry name" value="bZIP_sf"/>
</dbReference>
<dbReference type="CDD" id="cd17317">
    <property type="entry name" value="MFS_SLC22"/>
    <property type="match status" value="1"/>
</dbReference>
<keyword evidence="4 6" id="KW-0472">Membrane</keyword>
<feature type="transmembrane region" description="Helical" evidence="6">
    <location>
        <begin position="523"/>
        <end position="540"/>
    </location>
</feature>
<keyword evidence="3 6" id="KW-1133">Transmembrane helix</keyword>
<feature type="transmembrane region" description="Helical" evidence="6">
    <location>
        <begin position="197"/>
        <end position="215"/>
    </location>
</feature>
<feature type="domain" description="Major facilitator superfamily (MFS) profile" evidence="8">
    <location>
        <begin position="112"/>
        <end position="664"/>
    </location>
</feature>
<organism evidence="9 10">
    <name type="scientific">Danaus chrysippus</name>
    <name type="common">African queen</name>
    <dbReference type="NCBI Taxonomy" id="151541"/>
    <lineage>
        <taxon>Eukaryota</taxon>
        <taxon>Metazoa</taxon>
        <taxon>Ecdysozoa</taxon>
        <taxon>Arthropoda</taxon>
        <taxon>Hexapoda</taxon>
        <taxon>Insecta</taxon>
        <taxon>Pterygota</taxon>
        <taxon>Neoptera</taxon>
        <taxon>Endopterygota</taxon>
        <taxon>Lepidoptera</taxon>
        <taxon>Glossata</taxon>
        <taxon>Ditrysia</taxon>
        <taxon>Papilionoidea</taxon>
        <taxon>Nymphalidae</taxon>
        <taxon>Danainae</taxon>
        <taxon>Danaini</taxon>
        <taxon>Danaina</taxon>
        <taxon>Danaus</taxon>
        <taxon>Anosia</taxon>
    </lineage>
</organism>
<evidence type="ECO:0000256" key="3">
    <source>
        <dbReference type="ARBA" id="ARBA00022989"/>
    </source>
</evidence>
<protein>
    <submittedName>
        <fullName evidence="9">(African queen) hypothetical protein</fullName>
    </submittedName>
</protein>
<feature type="region of interest" description="Disordered" evidence="5">
    <location>
        <begin position="689"/>
        <end position="804"/>
    </location>
</feature>
<evidence type="ECO:0000313" key="10">
    <source>
        <dbReference type="Proteomes" id="UP000789524"/>
    </source>
</evidence>
<dbReference type="InterPro" id="IPR005828">
    <property type="entry name" value="MFS_sugar_transport-like"/>
</dbReference>
<dbReference type="InterPro" id="IPR036259">
    <property type="entry name" value="MFS_trans_sf"/>
</dbReference>
<comment type="caution">
    <text evidence="9">The sequence shown here is derived from an EMBL/GenBank/DDBJ whole genome shotgun (WGS) entry which is preliminary data.</text>
</comment>
<evidence type="ECO:0000256" key="4">
    <source>
        <dbReference type="ARBA" id="ARBA00023136"/>
    </source>
</evidence>
<evidence type="ECO:0000259" key="8">
    <source>
        <dbReference type="PROSITE" id="PS50850"/>
    </source>
</evidence>
<gene>
    <name evidence="9" type="ORF">DCHRY22_LOCUS9297</name>
</gene>
<dbReference type="SMART" id="SM00338">
    <property type="entry name" value="BRLZ"/>
    <property type="match status" value="1"/>
</dbReference>
<dbReference type="PANTHER" id="PTHR24064">
    <property type="entry name" value="SOLUTE CARRIER FAMILY 22 MEMBER"/>
    <property type="match status" value="1"/>
</dbReference>
<feature type="compositionally biased region" description="Basic and acidic residues" evidence="5">
    <location>
        <begin position="876"/>
        <end position="887"/>
    </location>
</feature>
<dbReference type="SUPFAM" id="SSF103473">
    <property type="entry name" value="MFS general substrate transporter"/>
    <property type="match status" value="1"/>
</dbReference>
<evidence type="ECO:0000256" key="6">
    <source>
        <dbReference type="SAM" id="Phobius"/>
    </source>
</evidence>
<feature type="transmembrane region" description="Helical" evidence="6">
    <location>
        <begin position="494"/>
        <end position="511"/>
    </location>
</feature>
<name>A0A8J2QWD3_9NEOP</name>
<keyword evidence="2 6" id="KW-0812">Transmembrane</keyword>
<feature type="transmembrane region" description="Helical" evidence="6">
    <location>
        <begin position="20"/>
        <end position="41"/>
    </location>
</feature>
<evidence type="ECO:0000259" key="7">
    <source>
        <dbReference type="PROSITE" id="PS50217"/>
    </source>
</evidence>
<evidence type="ECO:0000256" key="1">
    <source>
        <dbReference type="ARBA" id="ARBA00004141"/>
    </source>
</evidence>
<proteinExistence type="predicted"/>
<feature type="region of interest" description="Disordered" evidence="5">
    <location>
        <begin position="925"/>
        <end position="969"/>
    </location>
</feature>
<evidence type="ECO:0000256" key="5">
    <source>
        <dbReference type="SAM" id="MobiDB-lite"/>
    </source>
</evidence>
<dbReference type="Pfam" id="PF00083">
    <property type="entry name" value="Sugar_tr"/>
    <property type="match status" value="2"/>
</dbReference>
<dbReference type="EMBL" id="CAKASE010000066">
    <property type="protein sequence ID" value="CAG9570588.1"/>
    <property type="molecule type" value="Genomic_DNA"/>
</dbReference>
<dbReference type="PROSITE" id="PS50217">
    <property type="entry name" value="BZIP"/>
    <property type="match status" value="1"/>
</dbReference>
<dbReference type="SUPFAM" id="SSF57959">
    <property type="entry name" value="Leucine zipper domain"/>
    <property type="match status" value="1"/>
</dbReference>
<feature type="transmembrane region" description="Helical" evidence="6">
    <location>
        <begin position="612"/>
        <end position="633"/>
    </location>
</feature>
<dbReference type="Proteomes" id="UP000789524">
    <property type="component" value="Unassembled WGS sequence"/>
</dbReference>
<dbReference type="InterPro" id="IPR004827">
    <property type="entry name" value="bZIP"/>
</dbReference>
<feature type="transmembrane region" description="Helical" evidence="6">
    <location>
        <begin position="221"/>
        <end position="243"/>
    </location>
</feature>
<feature type="domain" description="BZIP" evidence="7">
    <location>
        <begin position="949"/>
        <end position="1003"/>
    </location>
</feature>
<dbReference type="GO" id="GO:0005634">
    <property type="term" value="C:nucleus"/>
    <property type="evidence" value="ECO:0007669"/>
    <property type="project" value="UniProtKB-ARBA"/>
</dbReference>
<dbReference type="Gene3D" id="1.20.1250.20">
    <property type="entry name" value="MFS general substrate transporter like domains"/>
    <property type="match status" value="2"/>
</dbReference>
<feature type="compositionally biased region" description="Basic and acidic residues" evidence="5">
    <location>
        <begin position="783"/>
        <end position="793"/>
    </location>
</feature>
<accession>A0A8J2QWD3</accession>